<gene>
    <name evidence="2" type="ORF">FCL54_20340</name>
</gene>
<dbReference type="RefSeq" id="WP_138128915.1">
    <property type="nucleotide sequence ID" value="NZ_SWLG01000021.1"/>
</dbReference>
<name>A0A5R9F1W4_9BACL</name>
<dbReference type="AlphaFoldDB" id="A0A5R9F1W4"/>
<evidence type="ECO:0000313" key="2">
    <source>
        <dbReference type="EMBL" id="TLS35448.1"/>
    </source>
</evidence>
<protein>
    <submittedName>
        <fullName evidence="2">Uncharacterized protein</fullName>
    </submittedName>
</protein>
<proteinExistence type="predicted"/>
<evidence type="ECO:0000256" key="1">
    <source>
        <dbReference type="SAM" id="Phobius"/>
    </source>
</evidence>
<keyword evidence="1" id="KW-0812">Transmembrane</keyword>
<keyword evidence="1" id="KW-1133">Transmembrane helix</keyword>
<reference evidence="2 3" key="1">
    <citation type="submission" date="2019-04" db="EMBL/GenBank/DDBJ databases">
        <title>Bacillus caeni sp. nov., a bacterium isolated from mangrove sediment.</title>
        <authorList>
            <person name="Huang H."/>
            <person name="Mo K."/>
            <person name="Hu Y."/>
        </authorList>
    </citation>
    <scope>NUCLEOTIDE SEQUENCE [LARGE SCALE GENOMIC DNA]</scope>
    <source>
        <strain evidence="2 3">HB172195</strain>
    </source>
</reference>
<dbReference type="Proteomes" id="UP000308230">
    <property type="component" value="Unassembled WGS sequence"/>
</dbReference>
<accession>A0A5R9F1W4</accession>
<evidence type="ECO:0000313" key="3">
    <source>
        <dbReference type="Proteomes" id="UP000308230"/>
    </source>
</evidence>
<keyword evidence="1" id="KW-0472">Membrane</keyword>
<sequence length="78" mass="8794">MSIYQQCCQYQGQVVRIWCHDGVEHIGEITRVDREFVWVRPVGDGPGGPGYGFYGWGWGFPLALAAIAGLAILPFFFW</sequence>
<keyword evidence="3" id="KW-1185">Reference proteome</keyword>
<feature type="transmembrane region" description="Helical" evidence="1">
    <location>
        <begin position="56"/>
        <end position="77"/>
    </location>
</feature>
<comment type="caution">
    <text evidence="2">The sequence shown here is derived from an EMBL/GenBank/DDBJ whole genome shotgun (WGS) entry which is preliminary data.</text>
</comment>
<dbReference type="EMBL" id="SWLG01000021">
    <property type="protein sequence ID" value="TLS35448.1"/>
    <property type="molecule type" value="Genomic_DNA"/>
</dbReference>
<organism evidence="2 3">
    <name type="scientific">Exobacillus caeni</name>
    <dbReference type="NCBI Taxonomy" id="2574798"/>
    <lineage>
        <taxon>Bacteria</taxon>
        <taxon>Bacillati</taxon>
        <taxon>Bacillota</taxon>
        <taxon>Bacilli</taxon>
        <taxon>Bacillales</taxon>
        <taxon>Guptibacillaceae</taxon>
        <taxon>Exobacillus</taxon>
    </lineage>
</organism>